<gene>
    <name evidence="1" type="ORF">M8006_04010</name>
</gene>
<proteinExistence type="predicted"/>
<name>A0ABT0SN34_9GAMM</name>
<sequence>MSCVFHYSNLVQKLPPVLNSGQLLPHADTHVETPLLWFSAHPFWEPTATKPCWTGGTLVNLKFWEYRDLFGCVRFALPADDNRLMTWREACNYACLPRNERRKLEAAARKRGGDPKQWFAVPVAIPLTDVKLEVLSGNTWRAIS</sequence>
<dbReference type="RefSeq" id="WP_250080175.1">
    <property type="nucleotide sequence ID" value="NZ_JAMJPJ010000004.1"/>
</dbReference>
<comment type="caution">
    <text evidence="1">The sequence shown here is derived from an EMBL/GenBank/DDBJ whole genome shotgun (WGS) entry which is preliminary data.</text>
</comment>
<accession>A0ABT0SN34</accession>
<keyword evidence="2" id="KW-1185">Reference proteome</keyword>
<reference evidence="1" key="1">
    <citation type="submission" date="2022-05" db="EMBL/GenBank/DDBJ databases">
        <title>Halomonas geminus sp. nov. and Halomonas llamarensis sp. nov. isolated from high-altitude salars of the Atacama Desert.</title>
        <authorList>
            <person name="Hintersatz C."/>
            <person name="Rojas L.A."/>
            <person name="Wei T.-S."/>
            <person name="Kutschke S."/>
            <person name="Lehmann F."/>
            <person name="Jain R."/>
            <person name="Pollmann K."/>
        </authorList>
    </citation>
    <scope>NUCLEOTIDE SEQUENCE</scope>
    <source>
        <strain evidence="1">ATCHA</strain>
    </source>
</reference>
<dbReference type="EMBL" id="JAMJPJ010000004">
    <property type="protein sequence ID" value="MCL7929152.1"/>
    <property type="molecule type" value="Genomic_DNA"/>
</dbReference>
<organism evidence="1 2">
    <name type="scientific">Halomonas llamarensis</name>
    <dbReference type="NCBI Taxonomy" id="2945104"/>
    <lineage>
        <taxon>Bacteria</taxon>
        <taxon>Pseudomonadati</taxon>
        <taxon>Pseudomonadota</taxon>
        <taxon>Gammaproteobacteria</taxon>
        <taxon>Oceanospirillales</taxon>
        <taxon>Halomonadaceae</taxon>
        <taxon>Halomonas</taxon>
    </lineage>
</organism>
<dbReference type="Proteomes" id="UP001165308">
    <property type="component" value="Unassembled WGS sequence"/>
</dbReference>
<evidence type="ECO:0000313" key="1">
    <source>
        <dbReference type="EMBL" id="MCL7929152.1"/>
    </source>
</evidence>
<evidence type="ECO:0000313" key="2">
    <source>
        <dbReference type="Proteomes" id="UP001165308"/>
    </source>
</evidence>
<protein>
    <submittedName>
        <fullName evidence="1">Uncharacterized protein</fullName>
    </submittedName>
</protein>